<feature type="transmembrane region" description="Helical" evidence="2">
    <location>
        <begin position="334"/>
        <end position="358"/>
    </location>
</feature>
<feature type="transmembrane region" description="Helical" evidence="2">
    <location>
        <begin position="179"/>
        <end position="202"/>
    </location>
</feature>
<keyword evidence="5" id="KW-1185">Reference proteome</keyword>
<feature type="transmembrane region" description="Helical" evidence="2">
    <location>
        <begin position="704"/>
        <end position="732"/>
    </location>
</feature>
<name>A0ABM9U2T2_9HYPH</name>
<organism evidence="4 5">
    <name type="scientific">Chelatococcus sambhunathii</name>
    <dbReference type="NCBI Taxonomy" id="363953"/>
    <lineage>
        <taxon>Bacteria</taxon>
        <taxon>Pseudomonadati</taxon>
        <taxon>Pseudomonadota</taxon>
        <taxon>Alphaproteobacteria</taxon>
        <taxon>Hyphomicrobiales</taxon>
        <taxon>Chelatococcaceae</taxon>
        <taxon>Chelatococcus</taxon>
    </lineage>
</organism>
<comment type="subcellular location">
    <subcellularLocation>
        <location evidence="1">Cell inner membrane</location>
        <topology evidence="1">Multi-pass membrane protein</topology>
    </subcellularLocation>
</comment>
<dbReference type="InterPro" id="IPR011853">
    <property type="entry name" value="TRAP_DctM-Dct_fused"/>
</dbReference>
<feature type="transmembrane region" description="Helical" evidence="2">
    <location>
        <begin position="643"/>
        <end position="662"/>
    </location>
</feature>
<evidence type="ECO:0000256" key="1">
    <source>
        <dbReference type="RuleBase" id="RU369079"/>
    </source>
</evidence>
<feature type="transmembrane region" description="Helical" evidence="2">
    <location>
        <begin position="429"/>
        <end position="450"/>
    </location>
</feature>
<feature type="transmembrane region" description="Helical" evidence="2">
    <location>
        <begin position="552"/>
        <end position="570"/>
    </location>
</feature>
<feature type="transmembrane region" description="Helical" evidence="2">
    <location>
        <begin position="398"/>
        <end position="422"/>
    </location>
</feature>
<gene>
    <name evidence="4" type="ORF">Ga0061061_101655</name>
</gene>
<protein>
    <submittedName>
        <fullName evidence="4">TRAP transporter, 4TM/12TM fusion protein</fullName>
    </submittedName>
</protein>
<dbReference type="EMBL" id="CYHC01000001">
    <property type="protein sequence ID" value="CUA85013.1"/>
    <property type="molecule type" value="Genomic_DNA"/>
</dbReference>
<sequence>MPAAKPFGADSPDDCRLPIAVSLTMTNANLHTVTESRSLEEKFDPEMRFRPLQPGVAWLVAGLLFALSSFHYYTAGFGLLRETTHRGIHMAFVVGLIFLVFAARKVDQDRLAPSRWWRPGGIPLLDWILAVAAVAASLYVPWIFSELAFRVGNPTPTDVLMGTLMIVTLIEATRRGVGWPLPIIATGLMVYAYFGPSMPGIFQHPGASWSNIVNHLYLTSQGIYGIPLGVVATYVFHYVLFGVLATRIGLGKLFIDLASCVAGRFAGGPAKISIFGSALFGMISGSSIANTVTVGSLTIPAMIRLGYPRHFAAAVESTASTGGQITPPIMGAAAFLMVEFLGIAYTSVILAAAVPAFMHFYGVFAQVHFEAKKAGLRGLTAAELPNPLKVLREGWQTLMPLAALLTILFSGYTPYLAAFWGITACMIVGLARVPAITVGYFVALAMAVAFGVVTQLWFSVPMVLFAIGLGVAGWLRDDRHKALVIDVADGFVVGAKYAISVGAAAATVGIIIGIVTLTGVGFKISYIVTSLAAQIGQGVLSVVPGELLSDKGLTLFFTLVLTAIVCILLGCGVPTTANYIIMVTVAAPTLALFGIEPVVAHFFVFYYGVLADVTPPVALAAYAGASMAGADPFRTGNTAFRLALGKVLVPFVFVYGPAMLIVTQGFNWPDFLTTTAGCLIGITLLSAAFAGYGLAPLAGWERWLIGIAALPTVAPGLTSSLAGVALASPVVLRQILAMRRAAAPGLG</sequence>
<evidence type="ECO:0000256" key="2">
    <source>
        <dbReference type="SAM" id="Phobius"/>
    </source>
</evidence>
<dbReference type="PANTHER" id="PTHR43849">
    <property type="entry name" value="BLL3936 PROTEIN"/>
    <property type="match status" value="1"/>
</dbReference>
<keyword evidence="1" id="KW-0813">Transport</keyword>
<comment type="function">
    <text evidence="1">Part of the tripartite ATP-independent periplasmic (TRAP) transport system.</text>
</comment>
<feature type="transmembrane region" description="Helical" evidence="2">
    <location>
        <begin position="56"/>
        <end position="75"/>
    </location>
</feature>
<keyword evidence="2" id="KW-0472">Membrane</keyword>
<keyword evidence="1" id="KW-0997">Cell inner membrane</keyword>
<feature type="transmembrane region" description="Helical" evidence="2">
    <location>
        <begin position="222"/>
        <end position="245"/>
    </location>
</feature>
<proteinExistence type="predicted"/>
<feature type="transmembrane region" description="Helical" evidence="2">
    <location>
        <begin position="124"/>
        <end position="144"/>
    </location>
</feature>
<dbReference type="InterPro" id="IPR010656">
    <property type="entry name" value="DctM"/>
</dbReference>
<feature type="transmembrane region" description="Helical" evidence="2">
    <location>
        <begin position="602"/>
        <end position="623"/>
    </location>
</feature>
<dbReference type="Proteomes" id="UP000182178">
    <property type="component" value="Unassembled WGS sequence"/>
</dbReference>
<keyword evidence="2" id="KW-0812">Transmembrane</keyword>
<feature type="domain" description="TRAP C4-dicarboxylate transport system permease DctM subunit" evidence="3">
    <location>
        <begin position="164"/>
        <end position="663"/>
    </location>
</feature>
<dbReference type="NCBIfam" id="TIGR02123">
    <property type="entry name" value="TRAP_fused"/>
    <property type="match status" value="1"/>
</dbReference>
<feature type="transmembrane region" description="Helical" evidence="2">
    <location>
        <begin position="671"/>
        <end position="692"/>
    </location>
</feature>
<comment type="caution">
    <text evidence="4">The sequence shown here is derived from an EMBL/GenBank/DDBJ whole genome shotgun (WGS) entry which is preliminary data.</text>
</comment>
<evidence type="ECO:0000313" key="5">
    <source>
        <dbReference type="Proteomes" id="UP000182178"/>
    </source>
</evidence>
<feature type="transmembrane region" description="Helical" evidence="2">
    <location>
        <begin position="87"/>
        <end position="103"/>
    </location>
</feature>
<keyword evidence="2" id="KW-1133">Transmembrane helix</keyword>
<evidence type="ECO:0000313" key="4">
    <source>
        <dbReference type="EMBL" id="CUA85013.1"/>
    </source>
</evidence>
<accession>A0ABM9U2T2</accession>
<keyword evidence="1" id="KW-1003">Cell membrane</keyword>
<evidence type="ECO:0000259" key="3">
    <source>
        <dbReference type="Pfam" id="PF06808"/>
    </source>
</evidence>
<reference evidence="4 5" key="1">
    <citation type="submission" date="2015-08" db="EMBL/GenBank/DDBJ databases">
        <authorList>
            <person name="Varghese N."/>
        </authorList>
    </citation>
    <scope>NUCLEOTIDE SEQUENCE [LARGE SCALE GENOMIC DNA]</scope>
    <source>
        <strain evidence="4 5">DSM 18167</strain>
    </source>
</reference>
<feature type="transmembrane region" description="Helical" evidence="2">
    <location>
        <begin position="497"/>
        <end position="518"/>
    </location>
</feature>
<dbReference type="PANTHER" id="PTHR43849:SF2">
    <property type="entry name" value="BLL3936 PROTEIN"/>
    <property type="match status" value="1"/>
</dbReference>
<feature type="transmembrane region" description="Helical" evidence="2">
    <location>
        <begin position="576"/>
        <end position="595"/>
    </location>
</feature>
<feature type="transmembrane region" description="Helical" evidence="2">
    <location>
        <begin position="456"/>
        <end position="476"/>
    </location>
</feature>
<dbReference type="Pfam" id="PF06808">
    <property type="entry name" value="DctM"/>
    <property type="match status" value="1"/>
</dbReference>